<dbReference type="InterPro" id="IPR028212">
    <property type="entry name" value="GHL6"/>
</dbReference>
<proteinExistence type="predicted"/>
<accession>A0A846YL72</accession>
<feature type="domain" description="Beta-galactosidase trimerisation" evidence="1">
    <location>
        <begin position="387"/>
        <end position="455"/>
    </location>
</feature>
<dbReference type="Gene3D" id="3.40.50.880">
    <property type="match status" value="1"/>
</dbReference>
<dbReference type="AlphaFoldDB" id="A0A846YL72"/>
<dbReference type="InterPro" id="IPR029062">
    <property type="entry name" value="Class_I_gatase-like"/>
</dbReference>
<evidence type="ECO:0000259" key="1">
    <source>
        <dbReference type="Pfam" id="PF08532"/>
    </source>
</evidence>
<dbReference type="GO" id="GO:0005975">
    <property type="term" value="P:carbohydrate metabolic process"/>
    <property type="evidence" value="ECO:0007669"/>
    <property type="project" value="InterPro"/>
</dbReference>
<dbReference type="Pfam" id="PF08532">
    <property type="entry name" value="Glyco_hydro_42M"/>
    <property type="match status" value="1"/>
</dbReference>
<organism evidence="2 3">
    <name type="scientific">Nocardia flavorosea</name>
    <dbReference type="NCBI Taxonomy" id="53429"/>
    <lineage>
        <taxon>Bacteria</taxon>
        <taxon>Bacillati</taxon>
        <taxon>Actinomycetota</taxon>
        <taxon>Actinomycetes</taxon>
        <taxon>Mycobacteriales</taxon>
        <taxon>Nocardiaceae</taxon>
        <taxon>Nocardia</taxon>
    </lineage>
</organism>
<protein>
    <recommendedName>
        <fullName evidence="1">Beta-galactosidase trimerisation domain-containing protein</fullName>
    </recommendedName>
</protein>
<dbReference type="InterPro" id="IPR013738">
    <property type="entry name" value="Beta_galactosidase_Trimer"/>
</dbReference>
<dbReference type="SUPFAM" id="SSF52317">
    <property type="entry name" value="Class I glutamine amidotransferase-like"/>
    <property type="match status" value="1"/>
</dbReference>
<reference evidence="2 3" key="1">
    <citation type="submission" date="2020-04" db="EMBL/GenBank/DDBJ databases">
        <title>MicrobeNet Type strains.</title>
        <authorList>
            <person name="Nicholson A.C."/>
        </authorList>
    </citation>
    <scope>NUCLEOTIDE SEQUENCE [LARGE SCALE GENOMIC DNA]</scope>
    <source>
        <strain evidence="2 3">JCM 3332</strain>
    </source>
</reference>
<gene>
    <name evidence="2" type="ORF">HGA15_19890</name>
</gene>
<dbReference type="RefSeq" id="WP_062979508.1">
    <property type="nucleotide sequence ID" value="NZ_JAAXOT010000010.1"/>
</dbReference>
<name>A0A846YL72_9NOCA</name>
<dbReference type="EMBL" id="JAAXOT010000010">
    <property type="protein sequence ID" value="NKY58360.1"/>
    <property type="molecule type" value="Genomic_DNA"/>
</dbReference>
<keyword evidence="3" id="KW-1185">Reference proteome</keyword>
<dbReference type="SUPFAM" id="SSF51445">
    <property type="entry name" value="(Trans)glycosidases"/>
    <property type="match status" value="1"/>
</dbReference>
<dbReference type="InterPro" id="IPR017853">
    <property type="entry name" value="GH"/>
</dbReference>
<dbReference type="Proteomes" id="UP000570678">
    <property type="component" value="Unassembled WGS sequence"/>
</dbReference>
<dbReference type="Pfam" id="PF14871">
    <property type="entry name" value="GHL6"/>
    <property type="match status" value="1"/>
</dbReference>
<evidence type="ECO:0000313" key="2">
    <source>
        <dbReference type="EMBL" id="NKY58360.1"/>
    </source>
</evidence>
<comment type="caution">
    <text evidence="2">The sequence shown here is derived from an EMBL/GenBank/DDBJ whole genome shotgun (WGS) entry which is preliminary data.</text>
</comment>
<evidence type="ECO:0000313" key="3">
    <source>
        <dbReference type="Proteomes" id="UP000570678"/>
    </source>
</evidence>
<sequence>MSASPAHGTHSRWQKPFTVFQTNLQEIDATMDIEPALDVIERHGADTWLVNAGGIAAFYPTDLPYHTRNPYLAQRPSGDFLGDAVAAANQRGIRVLARLDLSKVSPRAAADHPDWLFSTRGGQPQIYNGLYSTCPSGQYYQQRALDILDEILDRYPVDGFFFNWFNFSERDYSEVVHGICHCASCLRGFAEASGGSAFPDDHRSAGYALWRRYTETTLAVLARKYSEHTAIRDRDLAMILRRGAPIVYQEGNNAFRHMPGKDFWPHATAENVSAQTTARPATPIILNAVAHIDSTYRMGAEQPEHVAQYLIQAIARGANPSTYILGAPGRLPMAGVSLAQQVTRFHRAHHDLYAALRPAASIVLIRPGARGVSAGYLDSIEEFRGVYLALQQRHLPFDVLPIDDVTALADDGVIDRYRLVVLPGAGAVGSEIAEVLDEFVRRGGNLLTTGHSGVTADGSVEMASSPALRQTGPVQSGSDVWSTYATLDEQHRAGDFRYEGSIVPVFGTNTRYAWKRDAAAAGQLLAQAPWGPPELAYGHRPGSEPAVATMRFGSGTHSMITWTIGRTYREFGKTEVRDHLLRVLHPMADIAVSAELPEQAELILGRDHKGYVAHILNQTGARRRSFGPHIPLTGGRLAIRGANPGTHATALVSRRDLSTRHTGTSLIVELPDIDLFEVICISER</sequence>
<dbReference type="CDD" id="cd03143">
    <property type="entry name" value="A4_beta-galactosidase_middle_domain"/>
    <property type="match status" value="1"/>
</dbReference>
<dbReference type="GO" id="GO:0004565">
    <property type="term" value="F:beta-galactosidase activity"/>
    <property type="evidence" value="ECO:0007669"/>
    <property type="project" value="InterPro"/>
</dbReference>
<dbReference type="Gene3D" id="3.20.20.80">
    <property type="entry name" value="Glycosidases"/>
    <property type="match status" value="1"/>
</dbReference>